<proteinExistence type="inferred from homology"/>
<dbReference type="EMBL" id="ML001468">
    <property type="protein sequence ID" value="RKO83247.1"/>
    <property type="molecule type" value="Genomic_DNA"/>
</dbReference>
<dbReference type="GO" id="GO:0050660">
    <property type="term" value="F:flavin adenine dinucleotide binding"/>
    <property type="evidence" value="ECO:0007669"/>
    <property type="project" value="InterPro"/>
</dbReference>
<dbReference type="InterPro" id="IPR036188">
    <property type="entry name" value="FAD/NAD-bd_sf"/>
</dbReference>
<protein>
    <recommendedName>
        <fullName evidence="8">FAD/NAD(P)-binding domain-containing protein</fullName>
    </recommendedName>
</protein>
<evidence type="ECO:0000313" key="7">
    <source>
        <dbReference type="Proteomes" id="UP000269721"/>
    </source>
</evidence>
<organism evidence="6 7">
    <name type="scientific">Blyttiomyces helicus</name>
    <dbReference type="NCBI Taxonomy" id="388810"/>
    <lineage>
        <taxon>Eukaryota</taxon>
        <taxon>Fungi</taxon>
        <taxon>Fungi incertae sedis</taxon>
        <taxon>Chytridiomycota</taxon>
        <taxon>Chytridiomycota incertae sedis</taxon>
        <taxon>Chytridiomycetes</taxon>
        <taxon>Chytridiomycetes incertae sedis</taxon>
        <taxon>Blyttiomyces</taxon>
    </lineage>
</organism>
<evidence type="ECO:0000256" key="3">
    <source>
        <dbReference type="ARBA" id="ARBA00022827"/>
    </source>
</evidence>
<dbReference type="InterPro" id="IPR020946">
    <property type="entry name" value="Flavin_mOase-like"/>
</dbReference>
<reference evidence="7" key="1">
    <citation type="journal article" date="2018" name="Nat. Microbiol.">
        <title>Leveraging single-cell genomics to expand the fungal tree of life.</title>
        <authorList>
            <person name="Ahrendt S.R."/>
            <person name="Quandt C.A."/>
            <person name="Ciobanu D."/>
            <person name="Clum A."/>
            <person name="Salamov A."/>
            <person name="Andreopoulos B."/>
            <person name="Cheng J.F."/>
            <person name="Woyke T."/>
            <person name="Pelin A."/>
            <person name="Henrissat B."/>
            <person name="Reynolds N.K."/>
            <person name="Benny G.L."/>
            <person name="Smith M.E."/>
            <person name="James T.Y."/>
            <person name="Grigoriev I.V."/>
        </authorList>
    </citation>
    <scope>NUCLEOTIDE SEQUENCE [LARGE SCALE GENOMIC DNA]</scope>
</reference>
<keyword evidence="2" id="KW-0285">Flavoprotein</keyword>
<dbReference type="Gene3D" id="3.50.50.60">
    <property type="entry name" value="FAD/NAD(P)-binding domain"/>
    <property type="match status" value="1"/>
</dbReference>
<dbReference type="Proteomes" id="UP000269721">
    <property type="component" value="Unassembled WGS sequence"/>
</dbReference>
<evidence type="ECO:0008006" key="8">
    <source>
        <dbReference type="Google" id="ProtNLM"/>
    </source>
</evidence>
<evidence type="ECO:0000256" key="2">
    <source>
        <dbReference type="ARBA" id="ARBA00022630"/>
    </source>
</evidence>
<dbReference type="PANTHER" id="PTHR23023">
    <property type="entry name" value="DIMETHYLANILINE MONOOXYGENASE"/>
    <property type="match status" value="1"/>
</dbReference>
<gene>
    <name evidence="6" type="ORF">BDK51DRAFT_47697</name>
</gene>
<keyword evidence="3" id="KW-0274">FAD</keyword>
<sequence length="197" mass="21943">MAKVVRKVAVIGAGPAGLVSARFLYSAGFDVTVFERNERVGGVWVYREIPPAPPSPGAAVYDSLRTNLPTDIMGFAEFPDFTPDRAPTYPTHPIVLDYIERYAAHFKLFPLIRFRTEVRDVVWDEAAAEWVVTVRGEEGESEEGRFDAVVACGGNFYRRNMPVLDGENVFPGGLFRREGEERSVRESKVRRVPSGCG</sequence>
<dbReference type="PRINTS" id="PR00370">
    <property type="entry name" value="FMOXYGENASE"/>
</dbReference>
<dbReference type="AlphaFoldDB" id="A0A4V1IPJ2"/>
<keyword evidence="7" id="KW-1185">Reference proteome</keyword>
<dbReference type="GO" id="GO:0004499">
    <property type="term" value="F:N,N-dimethylaniline monooxygenase activity"/>
    <property type="evidence" value="ECO:0007669"/>
    <property type="project" value="InterPro"/>
</dbReference>
<keyword evidence="5" id="KW-0560">Oxidoreductase</keyword>
<keyword evidence="4" id="KW-0521">NADP</keyword>
<comment type="similarity">
    <text evidence="1">Belongs to the FMO family.</text>
</comment>
<dbReference type="InterPro" id="IPR050346">
    <property type="entry name" value="FMO-like"/>
</dbReference>
<dbReference type="OrthoDB" id="66881at2759"/>
<dbReference type="SUPFAM" id="SSF51905">
    <property type="entry name" value="FAD/NAD(P)-binding domain"/>
    <property type="match status" value="1"/>
</dbReference>
<accession>A0A4V1IPJ2</accession>
<dbReference type="GO" id="GO:0050661">
    <property type="term" value="F:NADP binding"/>
    <property type="evidence" value="ECO:0007669"/>
    <property type="project" value="InterPro"/>
</dbReference>
<evidence type="ECO:0000256" key="4">
    <source>
        <dbReference type="ARBA" id="ARBA00022857"/>
    </source>
</evidence>
<name>A0A4V1IPJ2_9FUNG</name>
<dbReference type="InterPro" id="IPR000960">
    <property type="entry name" value="Flavin_mOase"/>
</dbReference>
<evidence type="ECO:0000256" key="5">
    <source>
        <dbReference type="ARBA" id="ARBA00023002"/>
    </source>
</evidence>
<evidence type="ECO:0000313" key="6">
    <source>
        <dbReference type="EMBL" id="RKO83247.1"/>
    </source>
</evidence>
<evidence type="ECO:0000256" key="1">
    <source>
        <dbReference type="ARBA" id="ARBA00009183"/>
    </source>
</evidence>
<dbReference type="Pfam" id="PF00743">
    <property type="entry name" value="FMO-like"/>
    <property type="match status" value="1"/>
</dbReference>